<dbReference type="RefSeq" id="WP_114029962.1">
    <property type="nucleotide sequence ID" value="NZ_QOIL01000009.1"/>
</dbReference>
<dbReference type="Gene3D" id="1.25.40.10">
    <property type="entry name" value="Tetratricopeptide repeat domain"/>
    <property type="match status" value="1"/>
</dbReference>
<dbReference type="CDD" id="cd00093">
    <property type="entry name" value="HTH_XRE"/>
    <property type="match status" value="1"/>
</dbReference>
<dbReference type="SMART" id="SM00530">
    <property type="entry name" value="HTH_XRE"/>
    <property type="match status" value="1"/>
</dbReference>
<dbReference type="SUPFAM" id="SSF47413">
    <property type="entry name" value="lambda repressor-like DNA-binding domains"/>
    <property type="match status" value="1"/>
</dbReference>
<evidence type="ECO:0000259" key="1">
    <source>
        <dbReference type="SMART" id="SM00530"/>
    </source>
</evidence>
<dbReference type="InterPro" id="IPR001387">
    <property type="entry name" value="Cro/C1-type_HTH"/>
</dbReference>
<reference evidence="2 3" key="1">
    <citation type="submission" date="2018-06" db="EMBL/GenBank/DDBJ databases">
        <title>Sphaerisporangium craniellae sp. nov., isolated from a marine sponge in the South China Sea.</title>
        <authorList>
            <person name="Li L."/>
        </authorList>
    </citation>
    <scope>NUCLEOTIDE SEQUENCE [LARGE SCALE GENOMIC DNA]</scope>
    <source>
        <strain evidence="2 3">CCTCC AA 208026</strain>
    </source>
</reference>
<name>A0A367FK46_9ACTN</name>
<dbReference type="InterPro" id="IPR010982">
    <property type="entry name" value="Lambda_DNA-bd_dom_sf"/>
</dbReference>
<proteinExistence type="predicted"/>
<feature type="domain" description="HTH cro/C1-type" evidence="1">
    <location>
        <begin position="8"/>
        <end position="63"/>
    </location>
</feature>
<dbReference type="OrthoDB" id="4074704at2"/>
<accession>A0A367FK46</accession>
<evidence type="ECO:0000313" key="3">
    <source>
        <dbReference type="Proteomes" id="UP000253094"/>
    </source>
</evidence>
<sequence length="385" mass="42062">MTTTFGEQMRALLAERGVSLRGLAKTIHYDVGYLSKVANDHKVPSLPLAELLDSTLKAGGALVALVRPDARALTSPAGPSIAHRPTNRVAPELVDYFREQLAGHYVADRHLGALRLTPIVSAQYQLLCELADEARGALRPAMWALATGYAAFIGWLYQDGGDLNRSVYWHDVTLERAHRSLDPQLVGFALHNKAMLYADMGDGASVVDLAEAALVHESKLCAKVRVLALQQAAHGRSLMGGADARDECDRLLDRAAALVEQMDDAYPWGSACLTPHYLDVQRATCYVRLDVLDEALALWDQTLPAMSAGARRDAGVFLARQAQALAARSEPEQAVEIAGQVVTLVEETGSARMRRELQTLETRMKPWAKERPGRQLRAALGSLRR</sequence>
<dbReference type="AlphaFoldDB" id="A0A367FK46"/>
<gene>
    <name evidence="2" type="ORF">DQ384_17845</name>
</gene>
<dbReference type="EMBL" id="QOIL01000009">
    <property type="protein sequence ID" value="RCG30020.1"/>
    <property type="molecule type" value="Genomic_DNA"/>
</dbReference>
<protein>
    <submittedName>
        <fullName evidence="2">XRE family transcriptional regulator</fullName>
    </submittedName>
</protein>
<dbReference type="GO" id="GO:0003677">
    <property type="term" value="F:DNA binding"/>
    <property type="evidence" value="ECO:0007669"/>
    <property type="project" value="InterPro"/>
</dbReference>
<keyword evidence="3" id="KW-1185">Reference proteome</keyword>
<organism evidence="2 3">
    <name type="scientific">Sphaerisporangium album</name>
    <dbReference type="NCBI Taxonomy" id="509200"/>
    <lineage>
        <taxon>Bacteria</taxon>
        <taxon>Bacillati</taxon>
        <taxon>Actinomycetota</taxon>
        <taxon>Actinomycetes</taxon>
        <taxon>Streptosporangiales</taxon>
        <taxon>Streptosporangiaceae</taxon>
        <taxon>Sphaerisporangium</taxon>
    </lineage>
</organism>
<dbReference type="InterPro" id="IPR011990">
    <property type="entry name" value="TPR-like_helical_dom_sf"/>
</dbReference>
<evidence type="ECO:0000313" key="2">
    <source>
        <dbReference type="EMBL" id="RCG30020.1"/>
    </source>
</evidence>
<comment type="caution">
    <text evidence="2">The sequence shown here is derived from an EMBL/GenBank/DDBJ whole genome shotgun (WGS) entry which is preliminary data.</text>
</comment>
<dbReference type="Proteomes" id="UP000253094">
    <property type="component" value="Unassembled WGS sequence"/>
</dbReference>